<evidence type="ECO:0000313" key="4">
    <source>
        <dbReference type="Proteomes" id="UP001481872"/>
    </source>
</evidence>
<organism evidence="3 4">
    <name type="scientific">Aedoeadaptatus acetigenes</name>
    <dbReference type="NCBI Taxonomy" id="2981723"/>
    <lineage>
        <taxon>Bacteria</taxon>
        <taxon>Bacillati</taxon>
        <taxon>Bacillota</taxon>
        <taxon>Tissierellia</taxon>
        <taxon>Tissierellales</taxon>
        <taxon>Peptoniphilaceae</taxon>
        <taxon>Aedoeadaptatus</taxon>
    </lineage>
</organism>
<name>A0ABV1J782_9FIRM</name>
<dbReference type="GO" id="GO:0016787">
    <property type="term" value="F:hydrolase activity"/>
    <property type="evidence" value="ECO:0007669"/>
    <property type="project" value="UniProtKB-KW"/>
</dbReference>
<evidence type="ECO:0000256" key="1">
    <source>
        <dbReference type="ARBA" id="ARBA00010613"/>
    </source>
</evidence>
<evidence type="ECO:0000313" key="3">
    <source>
        <dbReference type="EMBL" id="MEQ3354061.1"/>
    </source>
</evidence>
<accession>A0ABV1J782</accession>
<dbReference type="PROSITE" id="PS50263">
    <property type="entry name" value="CN_HYDROLASE"/>
    <property type="match status" value="1"/>
</dbReference>
<dbReference type="Gene3D" id="3.60.110.10">
    <property type="entry name" value="Carbon-nitrogen hydrolase"/>
    <property type="match status" value="1"/>
</dbReference>
<dbReference type="EMBL" id="JBBNPS010000021">
    <property type="protein sequence ID" value="MEQ3354061.1"/>
    <property type="molecule type" value="Genomic_DNA"/>
</dbReference>
<dbReference type="Proteomes" id="UP001481872">
    <property type="component" value="Unassembled WGS sequence"/>
</dbReference>
<keyword evidence="4" id="KW-1185">Reference proteome</keyword>
<keyword evidence="3" id="KW-0378">Hydrolase</keyword>
<dbReference type="PANTHER" id="PTHR23088">
    <property type="entry name" value="NITRILASE-RELATED"/>
    <property type="match status" value="1"/>
</dbReference>
<dbReference type="SUPFAM" id="SSF56317">
    <property type="entry name" value="Carbon-nitrogen hydrolase"/>
    <property type="match status" value="1"/>
</dbReference>
<dbReference type="InterPro" id="IPR003010">
    <property type="entry name" value="C-N_Hydrolase"/>
</dbReference>
<sequence length="268" mass="29921">MKDWSMKVSSVQIDANKAKKDPYGYAESWIHRAAQEDPDVILLPEKWNLFSSPEDHMEGADRNGDKTRKLLSRLAKMHRVNIVGGSVAEARGSKLYNTCHVFDRSGEEVLVYDKAHLYQAGIEQEFYAAGDGIGLVTLDGIDCGVAICYDMDFPEWIRCYALNGVDILFAAFDWPPKWLGHMELVIRSRAIENQCFVAAAGLLRHDEKNGVKSGGSALVSPKGDLMASAGSEEGIVTAAFDKGLLDEARAWQHFLEDRRRDLYREHGL</sequence>
<gene>
    <name evidence="3" type="ORF">AAA081_07120</name>
</gene>
<protein>
    <submittedName>
        <fullName evidence="3">Nitrilase-related carbon-nitrogen hydrolase</fullName>
    </submittedName>
</protein>
<dbReference type="PROSITE" id="PS01227">
    <property type="entry name" value="UPF0012"/>
    <property type="match status" value="1"/>
</dbReference>
<dbReference type="InterPro" id="IPR036526">
    <property type="entry name" value="C-N_Hydrolase_sf"/>
</dbReference>
<comment type="similarity">
    <text evidence="1">Belongs to the carbon-nitrogen hydrolase superfamily. NIT1/NIT2 family.</text>
</comment>
<dbReference type="PANTHER" id="PTHR23088:SF27">
    <property type="entry name" value="DEAMINATED GLUTATHIONE AMIDASE"/>
    <property type="match status" value="1"/>
</dbReference>
<feature type="domain" description="CN hydrolase" evidence="2">
    <location>
        <begin position="6"/>
        <end position="242"/>
    </location>
</feature>
<proteinExistence type="inferred from homology"/>
<reference evidence="3 4" key="1">
    <citation type="submission" date="2024-04" db="EMBL/GenBank/DDBJ databases">
        <title>Human intestinal bacterial collection.</title>
        <authorList>
            <person name="Pauvert C."/>
            <person name="Hitch T.C.A."/>
            <person name="Clavel T."/>
        </authorList>
    </citation>
    <scope>NUCLEOTIDE SEQUENCE [LARGE SCALE GENOMIC DNA]</scope>
    <source>
        <strain evidence="3 4">CLA-SR-H026</strain>
    </source>
</reference>
<dbReference type="Pfam" id="PF00795">
    <property type="entry name" value="CN_hydrolase"/>
    <property type="match status" value="1"/>
</dbReference>
<dbReference type="RefSeq" id="WP_349054367.1">
    <property type="nucleotide sequence ID" value="NZ_JBBNPS010000021.1"/>
</dbReference>
<dbReference type="InterPro" id="IPR001110">
    <property type="entry name" value="UPF0012_CS"/>
</dbReference>
<evidence type="ECO:0000259" key="2">
    <source>
        <dbReference type="PROSITE" id="PS50263"/>
    </source>
</evidence>
<comment type="caution">
    <text evidence="3">The sequence shown here is derived from an EMBL/GenBank/DDBJ whole genome shotgun (WGS) entry which is preliminary data.</text>
</comment>